<dbReference type="GO" id="GO:0008237">
    <property type="term" value="F:metallopeptidase activity"/>
    <property type="evidence" value="ECO:0007669"/>
    <property type="project" value="InterPro"/>
</dbReference>
<dbReference type="AlphaFoldDB" id="A0A5B9QU30"/>
<dbReference type="EMBL" id="CP042914">
    <property type="protein sequence ID" value="QEG42514.1"/>
    <property type="molecule type" value="Genomic_DNA"/>
</dbReference>
<dbReference type="SUPFAM" id="SSF55486">
    <property type="entry name" value="Metalloproteases ('zincins'), catalytic domain"/>
    <property type="match status" value="1"/>
</dbReference>
<accession>A0A5B9QU30</accession>
<dbReference type="Gene3D" id="3.40.390.10">
    <property type="entry name" value="Collagenase (Catalytic Domain)"/>
    <property type="match status" value="1"/>
</dbReference>
<evidence type="ECO:0000313" key="2">
    <source>
        <dbReference type="Proteomes" id="UP000325286"/>
    </source>
</evidence>
<reference evidence="1 2" key="1">
    <citation type="submission" date="2019-08" db="EMBL/GenBank/DDBJ databases">
        <title>Deep-cultivation of Planctomycetes and their phenomic and genomic characterization uncovers novel biology.</title>
        <authorList>
            <person name="Wiegand S."/>
            <person name="Jogler M."/>
            <person name="Boedeker C."/>
            <person name="Pinto D."/>
            <person name="Vollmers J."/>
            <person name="Rivas-Marin E."/>
            <person name="Kohn T."/>
            <person name="Peeters S.H."/>
            <person name="Heuer A."/>
            <person name="Rast P."/>
            <person name="Oberbeckmann S."/>
            <person name="Bunk B."/>
            <person name="Jeske O."/>
            <person name="Meyerdierks A."/>
            <person name="Storesund J.E."/>
            <person name="Kallscheuer N."/>
            <person name="Luecker S."/>
            <person name="Lage O.M."/>
            <person name="Pohl T."/>
            <person name="Merkel B.J."/>
            <person name="Hornburger P."/>
            <person name="Mueller R.-W."/>
            <person name="Bruemmer F."/>
            <person name="Labrenz M."/>
            <person name="Spormann A.M."/>
            <person name="Op den Camp H."/>
            <person name="Overmann J."/>
            <person name="Amann R."/>
            <person name="Jetten M.S.M."/>
            <person name="Mascher T."/>
            <person name="Medema M.H."/>
            <person name="Devos D.P."/>
            <person name="Kaster A.-K."/>
            <person name="Ovreas L."/>
            <person name="Rohde M."/>
            <person name="Galperin M.Y."/>
            <person name="Jogler C."/>
        </authorList>
    </citation>
    <scope>NUCLEOTIDE SEQUENCE [LARGE SCALE GENOMIC DNA]</scope>
    <source>
        <strain evidence="1 2">UC8</strain>
    </source>
</reference>
<dbReference type="Proteomes" id="UP000325286">
    <property type="component" value="Chromosome"/>
</dbReference>
<dbReference type="RefSeq" id="WP_148080477.1">
    <property type="nucleotide sequence ID" value="NZ_CP042914.1"/>
</dbReference>
<keyword evidence="2" id="KW-1185">Reference proteome</keyword>
<dbReference type="Gene3D" id="2.60.40.3440">
    <property type="match status" value="1"/>
</dbReference>
<dbReference type="Gene3D" id="2.60.120.380">
    <property type="match status" value="1"/>
</dbReference>
<gene>
    <name evidence="1" type="ORF">UC8_45530</name>
</gene>
<name>A0A5B9QU30_9BACT</name>
<sequence>MSRYRLVKSRRRRTNFRTGNHRRTRFETLEARQLLAADIAVSWIASEESDNGLFVEHPEVLEILHPAATIADNVDALSPVEASAADTFRLHSLPGADHTIYLDFDGHTTEGTTWNAASGRSSIVSPAYDPSGNGPAFTSSELDRIQRIWRRVAEDFSPFHVNVTTEDPGEQALRRSGGDDAQWGTRVVITKDWDSCGCGGFAYMNSFNDSADEPVFVFNTSEIGVSAASSHEIGHALGLGHDGLSGGSPYYNGHGSGETGWGPIMGSGYYKNMTTWDTGQYHNSSNSQDDFDVITSRNGFGYRTDDHGDEIGSATPLETLGANAANSALIDVAAFGVIERADDLDVFEFQTGAGTINLTFDSYVQEVFINDGSSFTRLIESTPVGSQGTNLDISATLYDSSGTPVATSNPTNGLSASFLNLELPAGTYYAAVDGSGVGNFAANPPSGYSDVVSRGQYAVSGTIVAIDGNRAPVANDDFAAVDQDAWIQLDVLANDSDPDGDGLAIHSLSQGTHGSVVDNGDGTLTYTPDPGFSGSDAFSYVITDGDLTSTATVDITVSPLTSDTIGFSGIAADVDHQWQTVTLPVSFTNPVVVAGGATANGWNQGVVRIKNVTANSFQIRFQEWDYHDGTHTTEDIGFLVVEAGAHTLNDGTQLVAGTTVSLPNETLKPIAFETTFDSMPLVLAQTMSYNDTAAAADRIGNVSASGFELTLYEEEAADGIHSTETVGFIAIDRGTAQHGEIGLNAVVTGDTVTHADTTVNFGSIGGSSQPIILSDAQTLDGGDVGSIRHRSSTANSVTLWFEEEASRDSELSHTTEVAGVLAIQPGLIGVANPPQPPQPSAEIGFSGTALGVDHQWKTVPLPQSFDNPVVVAGGATVNGWNQGVVRVRNVTSNSFQIRFQEWDYLDGTHATEDIGYLVVEAGTHRLSDGTQVVAGTTTSLANENSKNVAFAAAFGGTPLVLAQTMTINDTAAVTDRISNVSADGFSVALYEEEAADGIHSPETVGYIAIDRGASQSGDVSLNAVVTGDTVTHTDTTVTFGSLGGSTSPVILADSQTLDGADTGSIRHRSSTASSVTVWFEEEASRDSEQNHTTEVAGVLALEPGILVADVEPASSPWLDSQLVQATIENSPSDESVPLIEHGDDFGSQNNAEWLLPLQQLVEIVAAGRQRMREFSSAWPNDSESRGKPKFSVPSELTAVQETTDRLFRDIELLDHLADRIHGMAGL</sequence>
<protein>
    <submittedName>
        <fullName evidence="1">H-type lectin domain protein</fullName>
    </submittedName>
</protein>
<dbReference type="OrthoDB" id="220114at2"/>
<organism evidence="1 2">
    <name type="scientific">Roseimaritima ulvae</name>
    <dbReference type="NCBI Taxonomy" id="980254"/>
    <lineage>
        <taxon>Bacteria</taxon>
        <taxon>Pseudomonadati</taxon>
        <taxon>Planctomycetota</taxon>
        <taxon>Planctomycetia</taxon>
        <taxon>Pirellulales</taxon>
        <taxon>Pirellulaceae</taxon>
        <taxon>Roseimaritima</taxon>
    </lineage>
</organism>
<dbReference type="Pfam" id="PF17963">
    <property type="entry name" value="Big_9"/>
    <property type="match status" value="1"/>
</dbReference>
<dbReference type="InterPro" id="IPR024079">
    <property type="entry name" value="MetalloPept_cat_dom_sf"/>
</dbReference>
<dbReference type="GO" id="GO:0030246">
    <property type="term" value="F:carbohydrate binding"/>
    <property type="evidence" value="ECO:0007669"/>
    <property type="project" value="UniProtKB-KW"/>
</dbReference>
<dbReference type="KEGG" id="rul:UC8_45530"/>
<evidence type="ECO:0000313" key="1">
    <source>
        <dbReference type="EMBL" id="QEG42514.1"/>
    </source>
</evidence>
<proteinExistence type="predicted"/>
<keyword evidence="1" id="KW-0430">Lectin</keyword>